<evidence type="ECO:0000259" key="11">
    <source>
        <dbReference type="PROSITE" id="PS50936"/>
    </source>
</evidence>
<evidence type="ECO:0000256" key="5">
    <source>
        <dbReference type="ARBA" id="ARBA00022741"/>
    </source>
</evidence>
<reference evidence="13" key="1">
    <citation type="submission" date="2021-01" db="EMBL/GenBank/DDBJ databases">
        <title>Whole genome shotgun sequence of Actinocatenispora rupis NBRC 107355.</title>
        <authorList>
            <person name="Komaki H."/>
            <person name="Tamura T."/>
        </authorList>
    </citation>
    <scope>NUCLEOTIDE SEQUENCE</scope>
    <source>
        <strain evidence="13">NBRC 107355</strain>
    </source>
</reference>
<dbReference type="SUPFAM" id="SSF52540">
    <property type="entry name" value="P-loop containing nucleoside triphosphate hydrolases"/>
    <property type="match status" value="1"/>
</dbReference>
<comment type="subunit">
    <text evidence="10">Monomer. Associates with 30S ribosomal subunit, binds 16S rRNA.</text>
</comment>
<keyword evidence="9 10" id="KW-0342">GTP-binding</keyword>
<keyword evidence="6 10" id="KW-0378">Hydrolase</keyword>
<dbReference type="PANTHER" id="PTHR32120">
    <property type="entry name" value="SMALL RIBOSOMAL SUBUNIT BIOGENESIS GTPASE RSGA"/>
    <property type="match status" value="1"/>
</dbReference>
<evidence type="ECO:0000313" key="13">
    <source>
        <dbReference type="EMBL" id="GID09391.1"/>
    </source>
</evidence>
<dbReference type="EC" id="3.6.1.-" evidence="10"/>
<evidence type="ECO:0000256" key="6">
    <source>
        <dbReference type="ARBA" id="ARBA00022801"/>
    </source>
</evidence>
<feature type="binding site" evidence="10">
    <location>
        <position position="283"/>
    </location>
    <ligand>
        <name>Zn(2+)</name>
        <dbReference type="ChEBI" id="CHEBI:29105"/>
    </ligand>
</feature>
<organism evidence="13 14">
    <name type="scientific">Actinocatenispora rupis</name>
    <dbReference type="NCBI Taxonomy" id="519421"/>
    <lineage>
        <taxon>Bacteria</taxon>
        <taxon>Bacillati</taxon>
        <taxon>Actinomycetota</taxon>
        <taxon>Actinomycetes</taxon>
        <taxon>Micromonosporales</taxon>
        <taxon>Micromonosporaceae</taxon>
        <taxon>Actinocatenispora</taxon>
    </lineage>
</organism>
<accession>A0A8J3J0Q9</accession>
<dbReference type="PROSITE" id="PS50936">
    <property type="entry name" value="ENGC_GTPASE"/>
    <property type="match status" value="1"/>
</dbReference>
<proteinExistence type="inferred from homology"/>
<dbReference type="HAMAP" id="MF_01820">
    <property type="entry name" value="GTPase_RsgA"/>
    <property type="match status" value="1"/>
</dbReference>
<gene>
    <name evidence="13" type="primary">rsgA_1</name>
    <name evidence="10" type="synonym">rsgA</name>
    <name evidence="13" type="ORF">Aru02nite_02800</name>
</gene>
<evidence type="ECO:0000256" key="8">
    <source>
        <dbReference type="ARBA" id="ARBA00022884"/>
    </source>
</evidence>
<feature type="binding site" evidence="10">
    <location>
        <position position="288"/>
    </location>
    <ligand>
        <name>Zn(2+)</name>
        <dbReference type="ChEBI" id="CHEBI:29105"/>
    </ligand>
</feature>
<dbReference type="GO" id="GO:0019843">
    <property type="term" value="F:rRNA binding"/>
    <property type="evidence" value="ECO:0007669"/>
    <property type="project" value="UniProtKB-KW"/>
</dbReference>
<feature type="binding site" evidence="10">
    <location>
        <begin position="151"/>
        <end position="154"/>
    </location>
    <ligand>
        <name>GTP</name>
        <dbReference type="ChEBI" id="CHEBI:37565"/>
    </ligand>
</feature>
<keyword evidence="14" id="KW-1185">Reference proteome</keyword>
<dbReference type="PROSITE" id="PS51721">
    <property type="entry name" value="G_CP"/>
    <property type="match status" value="1"/>
</dbReference>
<dbReference type="Proteomes" id="UP000612808">
    <property type="component" value="Unassembled WGS sequence"/>
</dbReference>
<dbReference type="GO" id="GO:0046872">
    <property type="term" value="F:metal ion binding"/>
    <property type="evidence" value="ECO:0007669"/>
    <property type="project" value="UniProtKB-KW"/>
</dbReference>
<dbReference type="GO" id="GO:0003924">
    <property type="term" value="F:GTPase activity"/>
    <property type="evidence" value="ECO:0007669"/>
    <property type="project" value="UniProtKB-UniRule"/>
</dbReference>
<dbReference type="EMBL" id="BOMB01000001">
    <property type="protein sequence ID" value="GID09391.1"/>
    <property type="molecule type" value="Genomic_DNA"/>
</dbReference>
<dbReference type="InterPro" id="IPR010914">
    <property type="entry name" value="RsgA_GTPase_dom"/>
</dbReference>
<dbReference type="GO" id="GO:0005737">
    <property type="term" value="C:cytoplasm"/>
    <property type="evidence" value="ECO:0007669"/>
    <property type="project" value="UniProtKB-SubCell"/>
</dbReference>
<evidence type="ECO:0000256" key="2">
    <source>
        <dbReference type="ARBA" id="ARBA00022517"/>
    </source>
</evidence>
<evidence type="ECO:0000256" key="4">
    <source>
        <dbReference type="ARBA" id="ARBA00022730"/>
    </source>
</evidence>
<evidence type="ECO:0000256" key="9">
    <source>
        <dbReference type="ARBA" id="ARBA00023134"/>
    </source>
</evidence>
<dbReference type="AlphaFoldDB" id="A0A8J3J0Q9"/>
<evidence type="ECO:0000256" key="1">
    <source>
        <dbReference type="ARBA" id="ARBA00022490"/>
    </source>
</evidence>
<keyword evidence="7 10" id="KW-0862">Zinc</keyword>
<name>A0A8J3J0Q9_9ACTN</name>
<dbReference type="GO" id="GO:0005525">
    <property type="term" value="F:GTP binding"/>
    <property type="evidence" value="ECO:0007669"/>
    <property type="project" value="UniProtKB-UniRule"/>
</dbReference>
<dbReference type="Pfam" id="PF03193">
    <property type="entry name" value="RsgA_GTPase"/>
    <property type="match status" value="1"/>
</dbReference>
<comment type="cofactor">
    <cofactor evidence="10">
        <name>Zn(2+)</name>
        <dbReference type="ChEBI" id="CHEBI:29105"/>
    </cofactor>
    <text evidence="10">Binds 1 zinc ion per subunit.</text>
</comment>
<dbReference type="CDD" id="cd01854">
    <property type="entry name" value="YjeQ_EngC"/>
    <property type="match status" value="1"/>
</dbReference>
<feature type="domain" description="EngC GTPase" evidence="11">
    <location>
        <begin position="112"/>
        <end position="258"/>
    </location>
</feature>
<feature type="binding site" evidence="10">
    <location>
        <position position="290"/>
    </location>
    <ligand>
        <name>Zn(2+)</name>
        <dbReference type="ChEBI" id="CHEBI:29105"/>
    </ligand>
</feature>
<keyword evidence="8 10" id="KW-0694">RNA-binding</keyword>
<keyword evidence="2 10" id="KW-0690">Ribosome biogenesis</keyword>
<dbReference type="Gene3D" id="3.40.50.300">
    <property type="entry name" value="P-loop containing nucleotide triphosphate hydrolases"/>
    <property type="match status" value="1"/>
</dbReference>
<dbReference type="InterPro" id="IPR027417">
    <property type="entry name" value="P-loop_NTPase"/>
</dbReference>
<comment type="subcellular location">
    <subcellularLocation>
        <location evidence="10">Cytoplasm</location>
    </subcellularLocation>
</comment>
<evidence type="ECO:0000256" key="3">
    <source>
        <dbReference type="ARBA" id="ARBA00022723"/>
    </source>
</evidence>
<dbReference type="InterPro" id="IPR030378">
    <property type="entry name" value="G_CP_dom"/>
</dbReference>
<evidence type="ECO:0000256" key="10">
    <source>
        <dbReference type="HAMAP-Rule" id="MF_01820"/>
    </source>
</evidence>
<keyword evidence="5 10" id="KW-0547">Nucleotide-binding</keyword>
<dbReference type="InterPro" id="IPR004881">
    <property type="entry name" value="Ribosome_biogen_GTPase_RsgA"/>
</dbReference>
<evidence type="ECO:0000256" key="7">
    <source>
        <dbReference type="ARBA" id="ARBA00022833"/>
    </source>
</evidence>
<comment type="caution">
    <text evidence="13">The sequence shown here is derived from an EMBL/GenBank/DDBJ whole genome shotgun (WGS) entry which is preliminary data.</text>
</comment>
<comment type="similarity">
    <text evidence="10">Belongs to the TRAFAC class YlqF/YawG GTPase family. RsgA subfamily.</text>
</comment>
<keyword evidence="3 10" id="KW-0479">Metal-binding</keyword>
<sequence>MSINLGALGWDAGWADSFAPYGRSGCRFGRVGRVDRGVYTVLAADGTVRATAAGRLLADAARDLLILPVAGDWVALRDWPDRRTTVEAVLPRRTAVIRNGAGRDSLGQVLATNIDTAAVVEPLDPSPDEGRIERLLALAHQSGATPILVLTKADRVPDPAGLADLLGRAAPGVPVYPVCGSDPASLLPLHEHLAYGRTLGLFGASGVGKSTLVNTLVGTSVLATRALRADGKGRHTTTYRALVPVPDGGSVLDTPGIRSVGLDETADGLDRTFADVAGLAAECRFADCRHEAEPGCAVLAAVADGSLPPRRLASWRKLQAELRWQADRRGARLAAVDRAETRRVRALARRRVDGRGTLPGT</sequence>
<feature type="binding site" evidence="10">
    <location>
        <begin position="203"/>
        <end position="211"/>
    </location>
    <ligand>
        <name>GTP</name>
        <dbReference type="ChEBI" id="CHEBI:37565"/>
    </ligand>
</feature>
<keyword evidence="4 10" id="KW-0699">rRNA-binding</keyword>
<dbReference type="NCBIfam" id="TIGR00157">
    <property type="entry name" value="ribosome small subunit-dependent GTPase A"/>
    <property type="match status" value="1"/>
</dbReference>
<comment type="function">
    <text evidence="10">One of several proteins that assist in the late maturation steps of the functional core of the 30S ribosomal subunit. Helps release RbfA from mature subunits. May play a role in the assembly of ribosomal proteins into the subunit. Circularly permuted GTPase that catalyzes slow GTP hydrolysis, GTPase activity is stimulated by the 30S ribosomal subunit.</text>
</comment>
<keyword evidence="1 10" id="KW-0963">Cytoplasm</keyword>
<dbReference type="GO" id="GO:0042274">
    <property type="term" value="P:ribosomal small subunit biogenesis"/>
    <property type="evidence" value="ECO:0007669"/>
    <property type="project" value="UniProtKB-UniRule"/>
</dbReference>
<evidence type="ECO:0000313" key="14">
    <source>
        <dbReference type="Proteomes" id="UP000612808"/>
    </source>
</evidence>
<dbReference type="RefSeq" id="WP_203654197.1">
    <property type="nucleotide sequence ID" value="NZ_BAAAZM010000010.1"/>
</dbReference>
<dbReference type="Gene3D" id="1.10.40.50">
    <property type="entry name" value="Probable gtpase engc, domain 3"/>
    <property type="match status" value="1"/>
</dbReference>
<evidence type="ECO:0000259" key="12">
    <source>
        <dbReference type="PROSITE" id="PS51721"/>
    </source>
</evidence>
<protein>
    <recommendedName>
        <fullName evidence="10">Small ribosomal subunit biogenesis GTPase RsgA</fullName>
        <ecNumber evidence="10">3.6.1.-</ecNumber>
    </recommendedName>
</protein>
<feature type="binding site" evidence="10">
    <location>
        <position position="296"/>
    </location>
    <ligand>
        <name>Zn(2+)</name>
        <dbReference type="ChEBI" id="CHEBI:29105"/>
    </ligand>
</feature>
<feature type="domain" description="CP-type G" evidence="12">
    <location>
        <begin position="104"/>
        <end position="260"/>
    </location>
</feature>
<dbReference type="PANTHER" id="PTHR32120:SF10">
    <property type="entry name" value="SMALL RIBOSOMAL SUBUNIT BIOGENESIS GTPASE RSGA"/>
    <property type="match status" value="1"/>
</dbReference>